<name>A0A0C3K3D5_PISTI</name>
<keyword evidence="2" id="KW-1185">Reference proteome</keyword>
<dbReference type="AlphaFoldDB" id="A0A0C3K3D5"/>
<evidence type="ECO:0000313" key="1">
    <source>
        <dbReference type="EMBL" id="KIO04032.1"/>
    </source>
</evidence>
<organism evidence="1 2">
    <name type="scientific">Pisolithus tinctorius Marx 270</name>
    <dbReference type="NCBI Taxonomy" id="870435"/>
    <lineage>
        <taxon>Eukaryota</taxon>
        <taxon>Fungi</taxon>
        <taxon>Dikarya</taxon>
        <taxon>Basidiomycota</taxon>
        <taxon>Agaricomycotina</taxon>
        <taxon>Agaricomycetes</taxon>
        <taxon>Agaricomycetidae</taxon>
        <taxon>Boletales</taxon>
        <taxon>Sclerodermatineae</taxon>
        <taxon>Pisolithaceae</taxon>
        <taxon>Pisolithus</taxon>
    </lineage>
</organism>
<reference evidence="1 2" key="1">
    <citation type="submission" date="2014-04" db="EMBL/GenBank/DDBJ databases">
        <authorList>
            <consortium name="DOE Joint Genome Institute"/>
            <person name="Kuo A."/>
            <person name="Kohler A."/>
            <person name="Costa M.D."/>
            <person name="Nagy L.G."/>
            <person name="Floudas D."/>
            <person name="Copeland A."/>
            <person name="Barry K.W."/>
            <person name="Cichocki N."/>
            <person name="Veneault-Fourrey C."/>
            <person name="LaButti K."/>
            <person name="Lindquist E.A."/>
            <person name="Lipzen A."/>
            <person name="Lundell T."/>
            <person name="Morin E."/>
            <person name="Murat C."/>
            <person name="Sun H."/>
            <person name="Tunlid A."/>
            <person name="Henrissat B."/>
            <person name="Grigoriev I.V."/>
            <person name="Hibbett D.S."/>
            <person name="Martin F."/>
            <person name="Nordberg H.P."/>
            <person name="Cantor M.N."/>
            <person name="Hua S.X."/>
        </authorList>
    </citation>
    <scope>NUCLEOTIDE SEQUENCE [LARGE SCALE GENOMIC DNA]</scope>
    <source>
        <strain evidence="1 2">Marx 270</strain>
    </source>
</reference>
<evidence type="ECO:0000313" key="2">
    <source>
        <dbReference type="Proteomes" id="UP000054217"/>
    </source>
</evidence>
<accession>A0A0C3K3D5</accession>
<protein>
    <submittedName>
        <fullName evidence="1">Uncharacterized protein</fullName>
    </submittedName>
</protein>
<dbReference type="InParanoid" id="A0A0C3K3D5"/>
<reference evidence="2" key="2">
    <citation type="submission" date="2015-01" db="EMBL/GenBank/DDBJ databases">
        <title>Evolutionary Origins and Diversification of the Mycorrhizal Mutualists.</title>
        <authorList>
            <consortium name="DOE Joint Genome Institute"/>
            <consortium name="Mycorrhizal Genomics Consortium"/>
            <person name="Kohler A."/>
            <person name="Kuo A."/>
            <person name="Nagy L.G."/>
            <person name="Floudas D."/>
            <person name="Copeland A."/>
            <person name="Barry K.W."/>
            <person name="Cichocki N."/>
            <person name="Veneault-Fourrey C."/>
            <person name="LaButti K."/>
            <person name="Lindquist E.A."/>
            <person name="Lipzen A."/>
            <person name="Lundell T."/>
            <person name="Morin E."/>
            <person name="Murat C."/>
            <person name="Riley R."/>
            <person name="Ohm R."/>
            <person name="Sun H."/>
            <person name="Tunlid A."/>
            <person name="Henrissat B."/>
            <person name="Grigoriev I.V."/>
            <person name="Hibbett D.S."/>
            <person name="Martin F."/>
        </authorList>
    </citation>
    <scope>NUCLEOTIDE SEQUENCE [LARGE SCALE GENOMIC DNA]</scope>
    <source>
        <strain evidence="2">Marx 270</strain>
    </source>
</reference>
<sequence length="54" mass="6247">MVFHGRVVDTKRYLSSRHWLTISTLSTKEIVDAASLMSQFDDYRNTCSGRPRNV</sequence>
<proteinExistence type="predicted"/>
<dbReference type="Proteomes" id="UP000054217">
    <property type="component" value="Unassembled WGS sequence"/>
</dbReference>
<dbReference type="EMBL" id="KN831973">
    <property type="protein sequence ID" value="KIO04032.1"/>
    <property type="molecule type" value="Genomic_DNA"/>
</dbReference>
<gene>
    <name evidence="1" type="ORF">M404DRAFT_1000859</name>
</gene>
<dbReference type="HOGENOM" id="CLU_3051353_0_0_1"/>